<evidence type="ECO:0000313" key="2">
    <source>
        <dbReference type="Proteomes" id="UP000061348"/>
    </source>
</evidence>
<evidence type="ECO:0000313" key="1">
    <source>
        <dbReference type="EMBL" id="KWV86980.1"/>
    </source>
</evidence>
<name>A0A109LG82_PSEFL</name>
<sequence length="176" mass="18288">MVLTLVADRREKLVQQVPVGCMDFHHLKACGQGAPGGGDKVGDYLLDLCFVQWLGLGVIGVEGNRRGPHRHPAALLRLDAAVFADPWPVGAGLAPGVGQLNTRHRALGRDKTGDAPQWFDLGVVPQAQVLGGDTAIGGHRRGLGKNQPGATHGPAAEVHQVPVIGQAIVAGVLAHG</sequence>
<dbReference type="PATRIC" id="fig|294.194.peg.3824"/>
<protein>
    <submittedName>
        <fullName evidence="1">Uncharacterized protein</fullName>
    </submittedName>
</protein>
<proteinExistence type="predicted"/>
<dbReference type="EMBL" id="LCYA01000083">
    <property type="protein sequence ID" value="KWV86980.1"/>
    <property type="molecule type" value="Genomic_DNA"/>
</dbReference>
<gene>
    <name evidence="1" type="ORF">PFLmoz3_03445</name>
</gene>
<reference evidence="1 2" key="1">
    <citation type="submission" date="2015-05" db="EMBL/GenBank/DDBJ databases">
        <title>A genomic and transcriptomic approach to investigate the blue pigment phenotype in Pseudomonas fluorescens.</title>
        <authorList>
            <person name="Andreani N.A."/>
            <person name="Cardazzo B."/>
        </authorList>
    </citation>
    <scope>NUCLEOTIDE SEQUENCE [LARGE SCALE GENOMIC DNA]</scope>
    <source>
        <strain evidence="1 2">Ps_22</strain>
    </source>
</reference>
<comment type="caution">
    <text evidence="1">The sequence shown here is derived from an EMBL/GenBank/DDBJ whole genome shotgun (WGS) entry which is preliminary data.</text>
</comment>
<dbReference type="Proteomes" id="UP000061348">
    <property type="component" value="Unassembled WGS sequence"/>
</dbReference>
<dbReference type="AlphaFoldDB" id="A0A109LG82"/>
<organism evidence="1 2">
    <name type="scientific">Pseudomonas fluorescens</name>
    <dbReference type="NCBI Taxonomy" id="294"/>
    <lineage>
        <taxon>Bacteria</taxon>
        <taxon>Pseudomonadati</taxon>
        <taxon>Pseudomonadota</taxon>
        <taxon>Gammaproteobacteria</taxon>
        <taxon>Pseudomonadales</taxon>
        <taxon>Pseudomonadaceae</taxon>
        <taxon>Pseudomonas</taxon>
    </lineage>
</organism>
<accession>A0A109LG82</accession>